<dbReference type="Proteomes" id="UP000610862">
    <property type="component" value="Unassembled WGS sequence"/>
</dbReference>
<comment type="caution">
    <text evidence="1">The sequence shown here is derived from an EMBL/GenBank/DDBJ whole genome shotgun (WGS) entry which is preliminary data.</text>
</comment>
<dbReference type="RefSeq" id="WP_187525181.1">
    <property type="nucleotide sequence ID" value="NZ_JACRTA010000002.1"/>
</dbReference>
<evidence type="ECO:0000313" key="2">
    <source>
        <dbReference type="Proteomes" id="UP000610862"/>
    </source>
</evidence>
<name>A0A926E9I9_9FIRM</name>
<evidence type="ECO:0000313" key="1">
    <source>
        <dbReference type="EMBL" id="MBC8568224.1"/>
    </source>
</evidence>
<sequence>MCGTAVEHARFREECKSAQSHGCKLYFLIENEDGIEKIEDVSQWVNPRLSISPKAVTGERLMKSMITMSERYGCEFMFCKPEEAAETILKLLGGDDDADG</sequence>
<accession>A0A926E9I9</accession>
<dbReference type="AlphaFoldDB" id="A0A926E9I9"/>
<keyword evidence="2" id="KW-1185">Reference proteome</keyword>
<gene>
    <name evidence="1" type="ORF">H8692_05525</name>
</gene>
<reference evidence="1" key="1">
    <citation type="submission" date="2020-08" db="EMBL/GenBank/DDBJ databases">
        <title>Genome public.</title>
        <authorList>
            <person name="Liu C."/>
            <person name="Sun Q."/>
        </authorList>
    </citation>
    <scope>NUCLEOTIDE SEQUENCE</scope>
    <source>
        <strain evidence="1">NSJ-24</strain>
    </source>
</reference>
<dbReference type="EMBL" id="JACRTA010000002">
    <property type="protein sequence ID" value="MBC8568224.1"/>
    <property type="molecule type" value="Genomic_DNA"/>
</dbReference>
<protein>
    <submittedName>
        <fullName evidence="1">Uncharacterized protein</fullName>
    </submittedName>
</protein>
<proteinExistence type="predicted"/>
<organism evidence="1 2">
    <name type="scientific">Lentihominibacter hominis</name>
    <dbReference type="NCBI Taxonomy" id="2763645"/>
    <lineage>
        <taxon>Bacteria</taxon>
        <taxon>Bacillati</taxon>
        <taxon>Bacillota</taxon>
        <taxon>Clostridia</taxon>
        <taxon>Peptostreptococcales</taxon>
        <taxon>Anaerovoracaceae</taxon>
        <taxon>Lentihominibacter</taxon>
    </lineage>
</organism>